<dbReference type="EMBL" id="CAOQHR010000005">
    <property type="protein sequence ID" value="CAI6335166.1"/>
    <property type="molecule type" value="Genomic_DNA"/>
</dbReference>
<reference evidence="4" key="1">
    <citation type="submission" date="2023-01" db="EMBL/GenBank/DDBJ databases">
        <authorList>
            <person name="Van Ghelder C."/>
            <person name="Rancurel C."/>
        </authorList>
    </citation>
    <scope>NUCLEOTIDE SEQUENCE</scope>
    <source>
        <strain evidence="4">CNCM I-4278</strain>
    </source>
</reference>
<proteinExistence type="inferred from homology"/>
<evidence type="ECO:0000256" key="3">
    <source>
        <dbReference type="SAM" id="MobiDB-lite"/>
    </source>
</evidence>
<name>A0A9W4XRS5_9PLEO</name>
<evidence type="ECO:0000256" key="1">
    <source>
        <dbReference type="ARBA" id="ARBA00023002"/>
    </source>
</evidence>
<comment type="similarity">
    <text evidence="2">Belongs to the asaB hydroxylase/desaturase family.</text>
</comment>
<dbReference type="PANTHER" id="PTHR34598:SF3">
    <property type="entry name" value="OXIDOREDUCTASE AN1597"/>
    <property type="match status" value="1"/>
</dbReference>
<evidence type="ECO:0000313" key="4">
    <source>
        <dbReference type="EMBL" id="CAI6335166.1"/>
    </source>
</evidence>
<dbReference type="Proteomes" id="UP001152607">
    <property type="component" value="Unassembled WGS sequence"/>
</dbReference>
<dbReference type="NCBIfam" id="NF041278">
    <property type="entry name" value="CmcJ_NvfI_EfuI"/>
    <property type="match status" value="1"/>
</dbReference>
<dbReference type="InterPro" id="IPR044053">
    <property type="entry name" value="AsaB-like"/>
</dbReference>
<feature type="region of interest" description="Disordered" evidence="3">
    <location>
        <begin position="1"/>
        <end position="20"/>
    </location>
</feature>
<evidence type="ECO:0000313" key="5">
    <source>
        <dbReference type="Proteomes" id="UP001152607"/>
    </source>
</evidence>
<dbReference type="PANTHER" id="PTHR34598">
    <property type="entry name" value="BLL6449 PROTEIN"/>
    <property type="match status" value="1"/>
</dbReference>
<organism evidence="4 5">
    <name type="scientific">Periconia digitata</name>
    <dbReference type="NCBI Taxonomy" id="1303443"/>
    <lineage>
        <taxon>Eukaryota</taxon>
        <taxon>Fungi</taxon>
        <taxon>Dikarya</taxon>
        <taxon>Ascomycota</taxon>
        <taxon>Pezizomycotina</taxon>
        <taxon>Dothideomycetes</taxon>
        <taxon>Pleosporomycetidae</taxon>
        <taxon>Pleosporales</taxon>
        <taxon>Massarineae</taxon>
        <taxon>Periconiaceae</taxon>
        <taxon>Periconia</taxon>
    </lineage>
</organism>
<dbReference type="AlphaFoldDB" id="A0A9W4XRS5"/>
<dbReference type="OrthoDB" id="412788at2759"/>
<accession>A0A9W4XRS5</accession>
<comment type="caution">
    <text evidence="4">The sequence shown here is derived from an EMBL/GenBank/DDBJ whole genome shotgun (WGS) entry which is preliminary data.</text>
</comment>
<keyword evidence="5" id="KW-1185">Reference proteome</keyword>
<keyword evidence="1" id="KW-0560">Oxidoreductase</keyword>
<dbReference type="GO" id="GO:0016491">
    <property type="term" value="F:oxidoreductase activity"/>
    <property type="evidence" value="ECO:0007669"/>
    <property type="project" value="UniProtKB-KW"/>
</dbReference>
<evidence type="ECO:0000256" key="2">
    <source>
        <dbReference type="ARBA" id="ARBA00023604"/>
    </source>
</evidence>
<sequence length="302" mass="34574">MTTTTTMTLPPEAPPQDPPLDTVLASIRYAERSPTTSPTEKGYILHYAAPPPFPQNNFTIVPHANQKIRNLRTSPITYSTHGLKIASLDTEMSGSWAPEKFDDDDWIESVYLRELQRVLKDSLGVKEVTVFDWMLRKRAQSFPERNRGEENEGENQPSLSAHIDYTTAELDGRLDQYFGDEKESIKNRKYQVINIWKPLLPGPCRDFPMAYLDPTSVDQSKDFFTVDEVFPTVANEVFQIHHNPAHKWYWVPDQLDSEVVIFQAYDSEDGQVRAVPHCSFDLGSRGSGVPRWSVEVRAFVFY</sequence>
<feature type="compositionally biased region" description="Low complexity" evidence="3">
    <location>
        <begin position="1"/>
        <end position="10"/>
    </location>
</feature>
<gene>
    <name evidence="4" type="ORF">PDIGIT_LOCUS8243</name>
</gene>
<protein>
    <submittedName>
        <fullName evidence="4">Uncharacterized protein</fullName>
    </submittedName>
</protein>